<reference evidence="3" key="2">
    <citation type="submission" date="2016-04" db="EMBL/GenBank/DDBJ databases">
        <title>First Complete Genome Sequence of a Subdivision 6 Acidobacterium.</title>
        <authorList>
            <person name="Huang S."/>
            <person name="Vieira S."/>
            <person name="Bunk B."/>
            <person name="Riedel T."/>
            <person name="Sproeer C."/>
            <person name="Overmann J."/>
        </authorList>
    </citation>
    <scope>NUCLEOTIDE SEQUENCE [LARGE SCALE GENOMIC DNA]</scope>
    <source>
        <strain evidence="3">DSM 100886 HEG_-6_39</strain>
    </source>
</reference>
<evidence type="ECO:0000259" key="1">
    <source>
        <dbReference type="Pfam" id="PF13577"/>
    </source>
</evidence>
<name>A0A143PL78_LUTPR</name>
<sequence length="79" mass="8790">MIRRRDVGPVQVDVRQQDADGSCHGIASHHLAGAPGGDTRVFFGSYHVHLTKRDGTWRIDGFRYALNYIQGNVNLGQRA</sequence>
<proteinExistence type="predicted"/>
<gene>
    <name evidence="2" type="ORF">LuPra_02464</name>
</gene>
<dbReference type="RefSeq" id="WP_110171012.1">
    <property type="nucleotide sequence ID" value="NZ_CP015136.1"/>
</dbReference>
<accession>A0A143PL78</accession>
<feature type="domain" description="SnoaL-like" evidence="1">
    <location>
        <begin position="8"/>
        <end position="60"/>
    </location>
</feature>
<evidence type="ECO:0000313" key="3">
    <source>
        <dbReference type="Proteomes" id="UP000076079"/>
    </source>
</evidence>
<dbReference type="SUPFAM" id="SSF54427">
    <property type="entry name" value="NTF2-like"/>
    <property type="match status" value="1"/>
</dbReference>
<protein>
    <recommendedName>
        <fullName evidence="1">SnoaL-like domain-containing protein</fullName>
    </recommendedName>
</protein>
<dbReference type="Pfam" id="PF13577">
    <property type="entry name" value="SnoaL_4"/>
    <property type="match status" value="1"/>
</dbReference>
<dbReference type="AlphaFoldDB" id="A0A143PL78"/>
<dbReference type="STRING" id="1855912.LuPra_02464"/>
<dbReference type="Proteomes" id="UP000076079">
    <property type="component" value="Chromosome"/>
</dbReference>
<dbReference type="InterPro" id="IPR037401">
    <property type="entry name" value="SnoaL-like"/>
</dbReference>
<reference evidence="2 3" key="1">
    <citation type="journal article" date="2016" name="Genome Announc.">
        <title>First Complete Genome Sequence of a Subdivision 6 Acidobacterium Strain.</title>
        <authorList>
            <person name="Huang S."/>
            <person name="Vieira S."/>
            <person name="Bunk B."/>
            <person name="Riedel T."/>
            <person name="Sproer C."/>
            <person name="Overmann J."/>
        </authorList>
    </citation>
    <scope>NUCLEOTIDE SEQUENCE [LARGE SCALE GENOMIC DNA]</scope>
    <source>
        <strain evidence="3">DSM 100886 HEG_-6_39</strain>
    </source>
</reference>
<organism evidence="2 3">
    <name type="scientific">Luteitalea pratensis</name>
    <dbReference type="NCBI Taxonomy" id="1855912"/>
    <lineage>
        <taxon>Bacteria</taxon>
        <taxon>Pseudomonadati</taxon>
        <taxon>Acidobacteriota</taxon>
        <taxon>Vicinamibacteria</taxon>
        <taxon>Vicinamibacterales</taxon>
        <taxon>Vicinamibacteraceae</taxon>
        <taxon>Luteitalea</taxon>
    </lineage>
</organism>
<dbReference type="OrthoDB" id="2599042at2"/>
<keyword evidence="3" id="KW-1185">Reference proteome</keyword>
<dbReference type="EMBL" id="CP015136">
    <property type="protein sequence ID" value="AMY09251.1"/>
    <property type="molecule type" value="Genomic_DNA"/>
</dbReference>
<dbReference type="InterPro" id="IPR032710">
    <property type="entry name" value="NTF2-like_dom_sf"/>
</dbReference>
<evidence type="ECO:0000313" key="2">
    <source>
        <dbReference type="EMBL" id="AMY09251.1"/>
    </source>
</evidence>
<dbReference type="Gene3D" id="3.10.450.50">
    <property type="match status" value="1"/>
</dbReference>
<dbReference type="KEGG" id="abac:LuPra_02464"/>